<evidence type="ECO:0000256" key="10">
    <source>
        <dbReference type="ARBA" id="ARBA00023242"/>
    </source>
</evidence>
<feature type="domain" description="C2H2-type" evidence="13">
    <location>
        <begin position="89"/>
        <end position="116"/>
    </location>
</feature>
<evidence type="ECO:0000256" key="5">
    <source>
        <dbReference type="ARBA" id="ARBA00022771"/>
    </source>
</evidence>
<dbReference type="GO" id="GO:0002682">
    <property type="term" value="P:regulation of immune system process"/>
    <property type="evidence" value="ECO:0007669"/>
    <property type="project" value="TreeGrafter"/>
</dbReference>
<keyword evidence="6" id="KW-0862">Zinc</keyword>
<dbReference type="PANTHER" id="PTHR24399:SF23">
    <property type="entry name" value="C2H2-TYPE DOMAIN-CONTAINING PROTEIN"/>
    <property type="match status" value="1"/>
</dbReference>
<dbReference type="GO" id="GO:0008270">
    <property type="term" value="F:zinc ion binding"/>
    <property type="evidence" value="ECO:0007669"/>
    <property type="project" value="UniProtKB-KW"/>
</dbReference>
<dbReference type="FunFam" id="3.30.160.60:FF:001498">
    <property type="entry name" value="Zinc finger protein 404"/>
    <property type="match status" value="1"/>
</dbReference>
<keyword evidence="15" id="KW-1185">Reference proteome</keyword>
<keyword evidence="7" id="KW-0805">Transcription regulation</keyword>
<dbReference type="GO" id="GO:0005654">
    <property type="term" value="C:nucleoplasm"/>
    <property type="evidence" value="ECO:0007669"/>
    <property type="project" value="TreeGrafter"/>
</dbReference>
<keyword evidence="4" id="KW-0677">Repeat</keyword>
<name>A0AA35WRL5_GEOBA</name>
<protein>
    <submittedName>
        <fullName evidence="14">Zinc finger protein 514</fullName>
    </submittedName>
</protein>
<feature type="domain" description="C2H2-type" evidence="13">
    <location>
        <begin position="173"/>
        <end position="200"/>
    </location>
</feature>
<comment type="subcellular location">
    <subcellularLocation>
        <location evidence="1">Nucleus</location>
    </subcellularLocation>
</comment>
<dbReference type="InterPro" id="IPR036236">
    <property type="entry name" value="Znf_C2H2_sf"/>
</dbReference>
<comment type="similarity">
    <text evidence="2">Belongs to the krueppel C2H2-type zinc-finger protein family.</text>
</comment>
<dbReference type="EMBL" id="CASHTH010002036">
    <property type="protein sequence ID" value="CAI8023847.1"/>
    <property type="molecule type" value="Genomic_DNA"/>
</dbReference>
<dbReference type="SMART" id="SM00355">
    <property type="entry name" value="ZnF_C2H2"/>
    <property type="match status" value="4"/>
</dbReference>
<reference evidence="14" key="1">
    <citation type="submission" date="2023-03" db="EMBL/GenBank/DDBJ databases">
        <authorList>
            <person name="Steffen K."/>
            <person name="Cardenas P."/>
        </authorList>
    </citation>
    <scope>NUCLEOTIDE SEQUENCE</scope>
</reference>
<dbReference type="AlphaFoldDB" id="A0AA35WRL5"/>
<dbReference type="Gene3D" id="3.30.160.60">
    <property type="entry name" value="Classic Zinc Finger"/>
    <property type="match status" value="4"/>
</dbReference>
<dbReference type="PROSITE" id="PS00028">
    <property type="entry name" value="ZINC_FINGER_C2H2_1"/>
    <property type="match status" value="3"/>
</dbReference>
<accession>A0AA35WRL5</accession>
<evidence type="ECO:0000256" key="9">
    <source>
        <dbReference type="ARBA" id="ARBA00023163"/>
    </source>
</evidence>
<dbReference type="Proteomes" id="UP001174909">
    <property type="component" value="Unassembled WGS sequence"/>
</dbReference>
<evidence type="ECO:0000256" key="6">
    <source>
        <dbReference type="ARBA" id="ARBA00022833"/>
    </source>
</evidence>
<feature type="domain" description="C2H2-type" evidence="13">
    <location>
        <begin position="145"/>
        <end position="172"/>
    </location>
</feature>
<feature type="domain" description="C2H2-type" evidence="13">
    <location>
        <begin position="61"/>
        <end position="88"/>
    </location>
</feature>
<feature type="region of interest" description="Disordered" evidence="12">
    <location>
        <begin position="114"/>
        <end position="140"/>
    </location>
</feature>
<proteinExistence type="inferred from homology"/>
<keyword evidence="10" id="KW-0539">Nucleus</keyword>
<sequence length="208" mass="22878">MYSPNTHTLQQSGGLPRPLSHSTTYSQPYSPLHYPSPPPPLSISCSPVIRPATREPFPRTNSCHICGKTYAHKSSLKRHLRTHTGKKPYQCSICPKAFTHAAYLTANLRTHTGEKPYHCSSARRPSPGPPTSRSTSGRTAAKKTFKCPVCQRGFSVSSSVTTHLLMHSGDRPHKCNKCGKGFITCSGLTSHYRTHTGEKLNYTTCNAK</sequence>
<evidence type="ECO:0000256" key="2">
    <source>
        <dbReference type="ARBA" id="ARBA00006991"/>
    </source>
</evidence>
<keyword evidence="9" id="KW-0804">Transcription</keyword>
<evidence type="ECO:0000313" key="14">
    <source>
        <dbReference type="EMBL" id="CAI8023847.1"/>
    </source>
</evidence>
<keyword evidence="5 11" id="KW-0863">Zinc-finger</keyword>
<evidence type="ECO:0000256" key="3">
    <source>
        <dbReference type="ARBA" id="ARBA00022723"/>
    </source>
</evidence>
<dbReference type="PANTHER" id="PTHR24399">
    <property type="entry name" value="ZINC FINGER AND BTB DOMAIN-CONTAINING"/>
    <property type="match status" value="1"/>
</dbReference>
<dbReference type="GO" id="GO:0001227">
    <property type="term" value="F:DNA-binding transcription repressor activity, RNA polymerase II-specific"/>
    <property type="evidence" value="ECO:0007669"/>
    <property type="project" value="TreeGrafter"/>
</dbReference>
<keyword evidence="8" id="KW-0238">DNA-binding</keyword>
<dbReference type="GO" id="GO:0000978">
    <property type="term" value="F:RNA polymerase II cis-regulatory region sequence-specific DNA binding"/>
    <property type="evidence" value="ECO:0007669"/>
    <property type="project" value="TreeGrafter"/>
</dbReference>
<evidence type="ECO:0000256" key="4">
    <source>
        <dbReference type="ARBA" id="ARBA00022737"/>
    </source>
</evidence>
<dbReference type="GO" id="GO:0001817">
    <property type="term" value="P:regulation of cytokine production"/>
    <property type="evidence" value="ECO:0007669"/>
    <property type="project" value="TreeGrafter"/>
</dbReference>
<dbReference type="FunFam" id="3.30.160.60:FF:000053">
    <property type="entry name" value="zinc finger protein 182 isoform X1"/>
    <property type="match status" value="1"/>
</dbReference>
<comment type="caution">
    <text evidence="14">The sequence shown here is derived from an EMBL/GenBank/DDBJ whole genome shotgun (WGS) entry which is preliminary data.</text>
</comment>
<gene>
    <name evidence="14" type="ORF">GBAR_LOCUS13918</name>
</gene>
<evidence type="ECO:0000256" key="7">
    <source>
        <dbReference type="ARBA" id="ARBA00023015"/>
    </source>
</evidence>
<dbReference type="Pfam" id="PF00096">
    <property type="entry name" value="zf-C2H2"/>
    <property type="match status" value="4"/>
</dbReference>
<evidence type="ECO:0000256" key="12">
    <source>
        <dbReference type="SAM" id="MobiDB-lite"/>
    </source>
</evidence>
<feature type="region of interest" description="Disordered" evidence="12">
    <location>
        <begin position="1"/>
        <end position="33"/>
    </location>
</feature>
<dbReference type="SUPFAM" id="SSF57667">
    <property type="entry name" value="beta-beta-alpha zinc fingers"/>
    <property type="match status" value="2"/>
</dbReference>
<evidence type="ECO:0000259" key="13">
    <source>
        <dbReference type="PROSITE" id="PS50157"/>
    </source>
</evidence>
<organism evidence="14 15">
    <name type="scientific">Geodia barretti</name>
    <name type="common">Barrett's horny sponge</name>
    <dbReference type="NCBI Taxonomy" id="519541"/>
    <lineage>
        <taxon>Eukaryota</taxon>
        <taxon>Metazoa</taxon>
        <taxon>Porifera</taxon>
        <taxon>Demospongiae</taxon>
        <taxon>Heteroscleromorpha</taxon>
        <taxon>Tetractinellida</taxon>
        <taxon>Astrophorina</taxon>
        <taxon>Geodiidae</taxon>
        <taxon>Geodia</taxon>
    </lineage>
</organism>
<dbReference type="PROSITE" id="PS50157">
    <property type="entry name" value="ZINC_FINGER_C2H2_2"/>
    <property type="match status" value="4"/>
</dbReference>
<feature type="compositionally biased region" description="Low complexity" evidence="12">
    <location>
        <begin position="120"/>
        <end position="139"/>
    </location>
</feature>
<evidence type="ECO:0000313" key="15">
    <source>
        <dbReference type="Proteomes" id="UP001174909"/>
    </source>
</evidence>
<evidence type="ECO:0000256" key="8">
    <source>
        <dbReference type="ARBA" id="ARBA00023125"/>
    </source>
</evidence>
<evidence type="ECO:0000256" key="11">
    <source>
        <dbReference type="PROSITE-ProRule" id="PRU00042"/>
    </source>
</evidence>
<dbReference type="FunFam" id="3.30.160.60:FF:000325">
    <property type="entry name" value="ZFP90 zinc finger protein"/>
    <property type="match status" value="1"/>
</dbReference>
<evidence type="ECO:0000256" key="1">
    <source>
        <dbReference type="ARBA" id="ARBA00004123"/>
    </source>
</evidence>
<dbReference type="InterPro" id="IPR013087">
    <property type="entry name" value="Znf_C2H2_type"/>
</dbReference>
<keyword evidence="3" id="KW-0479">Metal-binding</keyword>
<feature type="compositionally biased region" description="Polar residues" evidence="12">
    <location>
        <begin position="1"/>
        <end position="13"/>
    </location>
</feature>